<proteinExistence type="predicted"/>
<dbReference type="CDD" id="cd00761">
    <property type="entry name" value="Glyco_tranf_GTA_type"/>
    <property type="match status" value="1"/>
</dbReference>
<dbReference type="GO" id="GO:0016758">
    <property type="term" value="F:hexosyltransferase activity"/>
    <property type="evidence" value="ECO:0007669"/>
    <property type="project" value="UniProtKB-ARBA"/>
</dbReference>
<name>D7P8K4_YERPU</name>
<dbReference type="InterPro" id="IPR001173">
    <property type="entry name" value="Glyco_trans_2-like"/>
</dbReference>
<dbReference type="PANTHER" id="PTHR22916">
    <property type="entry name" value="GLYCOSYLTRANSFERASE"/>
    <property type="match status" value="1"/>
</dbReference>
<organism evidence="2">
    <name type="scientific">Yersinia pseudotuberculosis</name>
    <dbReference type="NCBI Taxonomy" id="633"/>
    <lineage>
        <taxon>Bacteria</taxon>
        <taxon>Pseudomonadati</taxon>
        <taxon>Pseudomonadota</taxon>
        <taxon>Gammaproteobacteria</taxon>
        <taxon>Enterobacterales</taxon>
        <taxon>Yersiniaceae</taxon>
        <taxon>Yersinia</taxon>
    </lineage>
</organism>
<dbReference type="AlphaFoldDB" id="D7P8K4"/>
<sequence>MKSNIIIDNSNSDDVLLTIAIPTYKRFDLLKETLRSVFLLEFNIPIEVIIVDNDPDCSELVLLEMDEFKNECFVYYKNAENYGMFGNWNQCLNLGRGKLITILHDDDLLCENFPYEIEGYLKGVDLNSDIPLVGFGFNILEQRGGKDKVDKNIIYKIIKDIFCFYKKHNKKNKTISISLRDLFWGNIFSGTLGVVMERQKALSISGFNDKLYPVSDYEFWIRWIENYGVIKFVNTQVSYYRIRENESMKPEIISKFIEKNYDLRMRIIKGKSNFIENEKDVFLLKKMDEYSFNIAWNRKDNYNLGWLDTLKFICLKFRCVITRFFNDYKNK</sequence>
<dbReference type="InterPro" id="IPR029044">
    <property type="entry name" value="Nucleotide-diphossugar_trans"/>
</dbReference>
<dbReference type="PANTHER" id="PTHR22916:SF3">
    <property type="entry name" value="UDP-GLCNAC:BETAGAL BETA-1,3-N-ACETYLGLUCOSAMINYLTRANSFERASE-LIKE PROTEIN 1"/>
    <property type="match status" value="1"/>
</dbReference>
<protein>
    <submittedName>
        <fullName evidence="2">Paratofuranose glycosyltransferase</fullName>
    </submittedName>
</protein>
<gene>
    <name evidence="2" type="primary">wbzD</name>
</gene>
<dbReference type="EMBL" id="GU120200">
    <property type="protein sequence ID" value="ADI59428.1"/>
    <property type="molecule type" value="Genomic_DNA"/>
</dbReference>
<dbReference type="Pfam" id="PF00535">
    <property type="entry name" value="Glycos_transf_2"/>
    <property type="match status" value="1"/>
</dbReference>
<keyword evidence="2" id="KW-0808">Transferase</keyword>
<evidence type="ECO:0000259" key="1">
    <source>
        <dbReference type="Pfam" id="PF00535"/>
    </source>
</evidence>
<reference evidence="2" key="1">
    <citation type="journal article" date="2011" name="Inn. Immun.">
        <title>Genetic characterisation and structural analysis of the O-specific polysaccharide of Yersinia pseudotuberculosis serotype O:1c.</title>
        <authorList>
            <person name="De Castro C."/>
            <person name="Kenyon J.J."/>
            <person name="Cunneen M.M."/>
            <person name="Reeves P.R."/>
            <person name="Molinaro A."/>
            <person name="Holst O."/>
            <person name="Skurnik M."/>
        </authorList>
    </citation>
    <scope>NUCLEOTIDE SEQUENCE</scope>
    <source>
        <strain evidence="2">Kuratani-2</strain>
    </source>
</reference>
<dbReference type="Gene3D" id="3.90.550.10">
    <property type="entry name" value="Spore Coat Polysaccharide Biosynthesis Protein SpsA, Chain A"/>
    <property type="match status" value="1"/>
</dbReference>
<dbReference type="SUPFAM" id="SSF53448">
    <property type="entry name" value="Nucleotide-diphospho-sugar transferases"/>
    <property type="match status" value="1"/>
</dbReference>
<accession>D7P8K4</accession>
<feature type="domain" description="Glycosyltransferase 2-like" evidence="1">
    <location>
        <begin position="18"/>
        <end position="109"/>
    </location>
</feature>
<evidence type="ECO:0000313" key="2">
    <source>
        <dbReference type="EMBL" id="ADI59428.1"/>
    </source>
</evidence>
<dbReference type="CAZy" id="GT2">
    <property type="family name" value="Glycosyltransferase Family 2"/>
</dbReference>